<dbReference type="InterPro" id="IPR036291">
    <property type="entry name" value="NAD(P)-bd_dom_sf"/>
</dbReference>
<accession>A0ABS1MIY5</accession>
<comment type="caution">
    <text evidence="6">The sequence shown here is derived from an EMBL/GenBank/DDBJ whole genome shotgun (WGS) entry which is preliminary data.</text>
</comment>
<dbReference type="InterPro" id="IPR057326">
    <property type="entry name" value="KR_dom"/>
</dbReference>
<comment type="similarity">
    <text evidence="1 3">Belongs to the short-chain dehydrogenases/reductases (SDR) family.</text>
</comment>
<feature type="compositionally biased region" description="Pro residues" evidence="4">
    <location>
        <begin position="1"/>
        <end position="17"/>
    </location>
</feature>
<feature type="domain" description="Ketoreductase" evidence="5">
    <location>
        <begin position="53"/>
        <end position="226"/>
    </location>
</feature>
<dbReference type="Gene3D" id="3.40.50.720">
    <property type="entry name" value="NAD(P)-binding Rossmann-like Domain"/>
    <property type="match status" value="1"/>
</dbReference>
<evidence type="ECO:0000313" key="6">
    <source>
        <dbReference type="EMBL" id="MBL1088029.1"/>
    </source>
</evidence>
<feature type="region of interest" description="Disordered" evidence="4">
    <location>
        <begin position="1"/>
        <end position="52"/>
    </location>
</feature>
<dbReference type="SUPFAM" id="SSF51735">
    <property type="entry name" value="NAD(P)-binding Rossmann-fold domains"/>
    <property type="match status" value="1"/>
</dbReference>
<feature type="compositionally biased region" description="Low complexity" evidence="4">
    <location>
        <begin position="29"/>
        <end position="47"/>
    </location>
</feature>
<dbReference type="SMART" id="SM00822">
    <property type="entry name" value="PKS_KR"/>
    <property type="match status" value="1"/>
</dbReference>
<keyword evidence="7" id="KW-1185">Reference proteome</keyword>
<dbReference type="InterPro" id="IPR020904">
    <property type="entry name" value="Sc_DH/Rdtase_CS"/>
</dbReference>
<organism evidence="6 7">
    <name type="scientific">Streptomyces siderophoricus</name>
    <dbReference type="NCBI Taxonomy" id="2802281"/>
    <lineage>
        <taxon>Bacteria</taxon>
        <taxon>Bacillati</taxon>
        <taxon>Actinomycetota</taxon>
        <taxon>Actinomycetes</taxon>
        <taxon>Kitasatosporales</taxon>
        <taxon>Streptomycetaceae</taxon>
        <taxon>Streptomyces</taxon>
    </lineage>
</organism>
<evidence type="ECO:0000256" key="3">
    <source>
        <dbReference type="RuleBase" id="RU000363"/>
    </source>
</evidence>
<dbReference type="PRINTS" id="PR00080">
    <property type="entry name" value="SDRFAMILY"/>
</dbReference>
<keyword evidence="2" id="KW-0560">Oxidoreductase</keyword>
<gene>
    <name evidence="6" type="ORF">JK360_01240</name>
</gene>
<dbReference type="InterPro" id="IPR002347">
    <property type="entry name" value="SDR_fam"/>
</dbReference>
<reference evidence="6 7" key="1">
    <citation type="submission" date="2021-01" db="EMBL/GenBank/DDBJ databases">
        <title>WGS of actinomycetes isolated from Thailand.</title>
        <authorList>
            <person name="Thawai C."/>
        </authorList>
    </citation>
    <scope>NUCLEOTIDE SEQUENCE [LARGE SCALE GENOMIC DNA]</scope>
    <source>
        <strain evidence="6 7">CH9-7</strain>
    </source>
</reference>
<dbReference type="PANTHER" id="PTHR43115:SF4">
    <property type="entry name" value="DEHYDROGENASE_REDUCTASE SDR FAMILY MEMBER 11"/>
    <property type="match status" value="1"/>
</dbReference>
<evidence type="ECO:0000313" key="7">
    <source>
        <dbReference type="Proteomes" id="UP000629371"/>
    </source>
</evidence>
<evidence type="ECO:0000256" key="4">
    <source>
        <dbReference type="SAM" id="MobiDB-lite"/>
    </source>
</evidence>
<dbReference type="PANTHER" id="PTHR43115">
    <property type="entry name" value="DEHYDROGENASE/REDUCTASE SDR FAMILY MEMBER 11"/>
    <property type="match status" value="1"/>
</dbReference>
<dbReference type="PRINTS" id="PR00081">
    <property type="entry name" value="GDHRDH"/>
</dbReference>
<evidence type="ECO:0000256" key="2">
    <source>
        <dbReference type="ARBA" id="ARBA00023002"/>
    </source>
</evidence>
<evidence type="ECO:0000259" key="5">
    <source>
        <dbReference type="SMART" id="SM00822"/>
    </source>
</evidence>
<name>A0ABS1MIY5_9ACTN</name>
<dbReference type="EMBL" id="JAERRI010000001">
    <property type="protein sequence ID" value="MBL1088029.1"/>
    <property type="molecule type" value="Genomic_DNA"/>
</dbReference>
<dbReference type="PROSITE" id="PS00061">
    <property type="entry name" value="ADH_SHORT"/>
    <property type="match status" value="1"/>
</dbReference>
<protein>
    <submittedName>
        <fullName evidence="6">SDR family oxidoreductase</fullName>
    </submittedName>
</protein>
<sequence>MSPCPHPPTAPPHPPPRSGERRPAPRSQAAIAAPEATTEPVPGAAPESSTPSKVILITGASSGIGRATAQRLAREGHHVVLGARREDRLIEVAQEIEAAGGKADVCRLDVTDRVAVTAFVNAAAARHGRIDVIINNAGIMPLSRLDALQADDWDRMVDVNVRGLLHGIAAALPHFQRQGSGHFVTVASIGAHQVVPTGAVYCATKYAAWALTEGLRLELDPSIRVTTVSPGVVESELADSITDEAAREAMRAYRADSIPPSSIADAISYAIGQPPGVDVNEIVVRPARQR</sequence>
<dbReference type="Pfam" id="PF00106">
    <property type="entry name" value="adh_short"/>
    <property type="match status" value="1"/>
</dbReference>
<evidence type="ECO:0000256" key="1">
    <source>
        <dbReference type="ARBA" id="ARBA00006484"/>
    </source>
</evidence>
<proteinExistence type="inferred from homology"/>
<dbReference type="Proteomes" id="UP000629371">
    <property type="component" value="Unassembled WGS sequence"/>
</dbReference>
<dbReference type="RefSeq" id="WP_201801241.1">
    <property type="nucleotide sequence ID" value="NZ_JAERRI010000001.1"/>
</dbReference>